<dbReference type="AlphaFoldDB" id="A0A542CT51"/>
<dbReference type="PANTHER" id="PTHR43861">
    <property type="entry name" value="TRANS-ACONITATE 2-METHYLTRANSFERASE-RELATED"/>
    <property type="match status" value="1"/>
</dbReference>
<keyword evidence="1" id="KW-0489">Methyltransferase</keyword>
<reference evidence="1 2" key="1">
    <citation type="submission" date="2019-06" db="EMBL/GenBank/DDBJ databases">
        <title>Sequencing the genomes of 1000 actinobacteria strains.</title>
        <authorList>
            <person name="Klenk H.-P."/>
        </authorList>
    </citation>
    <scope>NUCLEOTIDE SEQUENCE [LARGE SCALE GENOMIC DNA]</scope>
    <source>
        <strain evidence="1 2">DSM 45679</strain>
    </source>
</reference>
<dbReference type="EMBL" id="VFML01000002">
    <property type="protein sequence ID" value="TQI94001.1"/>
    <property type="molecule type" value="Genomic_DNA"/>
</dbReference>
<evidence type="ECO:0000313" key="1">
    <source>
        <dbReference type="EMBL" id="TQI94001.1"/>
    </source>
</evidence>
<name>A0A542CT51_AMYCI</name>
<dbReference type="CDD" id="cd02440">
    <property type="entry name" value="AdoMet_MTases"/>
    <property type="match status" value="1"/>
</dbReference>
<gene>
    <name evidence="1" type="ORF">FB471_6147</name>
</gene>
<accession>A0A542CT51</accession>
<keyword evidence="1" id="KW-0808">Transferase</keyword>
<dbReference type="Proteomes" id="UP000320876">
    <property type="component" value="Unassembled WGS sequence"/>
</dbReference>
<protein>
    <submittedName>
        <fullName evidence="1">Methyltransferase family protein</fullName>
    </submittedName>
</protein>
<organism evidence="1 2">
    <name type="scientific">Amycolatopsis cihanbeyliensis</name>
    <dbReference type="NCBI Taxonomy" id="1128664"/>
    <lineage>
        <taxon>Bacteria</taxon>
        <taxon>Bacillati</taxon>
        <taxon>Actinomycetota</taxon>
        <taxon>Actinomycetes</taxon>
        <taxon>Pseudonocardiales</taxon>
        <taxon>Pseudonocardiaceae</taxon>
        <taxon>Amycolatopsis</taxon>
    </lineage>
</organism>
<comment type="caution">
    <text evidence="1">The sequence shown here is derived from an EMBL/GenBank/DDBJ whole genome shotgun (WGS) entry which is preliminary data.</text>
</comment>
<dbReference type="GO" id="GO:0008168">
    <property type="term" value="F:methyltransferase activity"/>
    <property type="evidence" value="ECO:0007669"/>
    <property type="project" value="UniProtKB-KW"/>
</dbReference>
<dbReference type="OrthoDB" id="3366024at2"/>
<dbReference type="Gene3D" id="3.40.50.150">
    <property type="entry name" value="Vaccinia Virus protein VP39"/>
    <property type="match status" value="1"/>
</dbReference>
<evidence type="ECO:0000313" key="2">
    <source>
        <dbReference type="Proteomes" id="UP000320876"/>
    </source>
</evidence>
<sequence>MRTDTSAGRGSAAVRTVLEASLDEARARGIEQPKVVDVGGGSGGWAVPFASAGCLVTVVEPNPNALATLRRRAEEGGVAERITVVADDSEALHQHVPADSADLVLAHGLFEVVDDPSATATALARVLAPGGTVSVLVANRHAAVLQRALAGRLTTARQLLASPEGVLSEDGETLLRRLDTARLAELLVGAGLEITLLQGDGVVPDTAQPAAHPTDTEAGTWESELAEFEALAANTPPLRDIAGRLHALATRPRG</sequence>
<dbReference type="SUPFAM" id="SSF53335">
    <property type="entry name" value="S-adenosyl-L-methionine-dependent methyltransferases"/>
    <property type="match status" value="1"/>
</dbReference>
<dbReference type="InterPro" id="IPR029063">
    <property type="entry name" value="SAM-dependent_MTases_sf"/>
</dbReference>
<dbReference type="RefSeq" id="WP_142003249.1">
    <property type="nucleotide sequence ID" value="NZ_VFML01000002.1"/>
</dbReference>
<proteinExistence type="predicted"/>
<keyword evidence="2" id="KW-1185">Reference proteome</keyword>
<dbReference type="GO" id="GO:0032259">
    <property type="term" value="P:methylation"/>
    <property type="evidence" value="ECO:0007669"/>
    <property type="project" value="UniProtKB-KW"/>
</dbReference>
<dbReference type="Pfam" id="PF13489">
    <property type="entry name" value="Methyltransf_23"/>
    <property type="match status" value="1"/>
</dbReference>